<dbReference type="SUPFAM" id="SSF53474">
    <property type="entry name" value="alpha/beta-Hydrolases"/>
    <property type="match status" value="1"/>
</dbReference>
<dbReference type="Proteomes" id="UP000199119">
    <property type="component" value="Unassembled WGS sequence"/>
</dbReference>
<sequence>MGEFTFGVAFRGGMLHATASWDAARCSPQDYALFLHGGGAATSADGTRYLREALAREGVACAAFDFSGHGRSGGRLADATLRQRQEEVACVVEALRPSRARALIATSMAGHTACRVLDAVRPKALVLFCPAAYEARAEDARFGTAFREVIRATRTFADSPALDALGRYAGRVLVVYGTADEVIPEAVRDGYAQAAAHARSAELVRLEGASHRLHDWLAGRASARRDLVSRLLPLLA</sequence>
<dbReference type="PANTHER" id="PTHR43194:SF2">
    <property type="entry name" value="PEROXISOMAL MEMBRANE PROTEIN LPX1"/>
    <property type="match status" value="1"/>
</dbReference>
<dbReference type="RefSeq" id="WP_082136753.1">
    <property type="nucleotide sequence ID" value="NZ_FONX01000006.1"/>
</dbReference>
<dbReference type="PANTHER" id="PTHR43194">
    <property type="entry name" value="HYDROLASE ALPHA/BETA FOLD FAMILY"/>
    <property type="match status" value="1"/>
</dbReference>
<dbReference type="InterPro" id="IPR029058">
    <property type="entry name" value="AB_hydrolase_fold"/>
</dbReference>
<evidence type="ECO:0000313" key="2">
    <source>
        <dbReference type="EMBL" id="SFE84361.1"/>
    </source>
</evidence>
<organism evidence="2 3">
    <name type="scientific">Paracidovorax wautersii</name>
    <dbReference type="NCBI Taxonomy" id="1177982"/>
    <lineage>
        <taxon>Bacteria</taxon>
        <taxon>Pseudomonadati</taxon>
        <taxon>Pseudomonadota</taxon>
        <taxon>Betaproteobacteria</taxon>
        <taxon>Burkholderiales</taxon>
        <taxon>Comamonadaceae</taxon>
        <taxon>Paracidovorax</taxon>
    </lineage>
</organism>
<dbReference type="InterPro" id="IPR050228">
    <property type="entry name" value="Carboxylesterase_BioH"/>
</dbReference>
<evidence type="ECO:0000259" key="1">
    <source>
        <dbReference type="Pfam" id="PF12146"/>
    </source>
</evidence>
<accession>A0A1I2DVU0</accession>
<dbReference type="Gene3D" id="3.40.50.1820">
    <property type="entry name" value="alpha/beta hydrolase"/>
    <property type="match status" value="1"/>
</dbReference>
<reference evidence="3" key="1">
    <citation type="submission" date="2016-10" db="EMBL/GenBank/DDBJ databases">
        <authorList>
            <person name="Varghese N."/>
            <person name="Submissions S."/>
        </authorList>
    </citation>
    <scope>NUCLEOTIDE SEQUENCE [LARGE SCALE GENOMIC DNA]</scope>
    <source>
        <strain evidence="3">DSM 27981</strain>
    </source>
</reference>
<dbReference type="GO" id="GO:0004177">
    <property type="term" value="F:aminopeptidase activity"/>
    <property type="evidence" value="ECO:0007669"/>
    <property type="project" value="UniProtKB-KW"/>
</dbReference>
<dbReference type="OrthoDB" id="6630285at2"/>
<keyword evidence="2" id="KW-0645">Protease</keyword>
<dbReference type="AlphaFoldDB" id="A0A1I2DVU0"/>
<keyword evidence="2" id="KW-0378">Hydrolase</keyword>
<protein>
    <submittedName>
        <fullName evidence="2">Serine aminopeptidase, S33</fullName>
    </submittedName>
</protein>
<dbReference type="EMBL" id="FONX01000006">
    <property type="protein sequence ID" value="SFE84361.1"/>
    <property type="molecule type" value="Genomic_DNA"/>
</dbReference>
<evidence type="ECO:0000313" key="3">
    <source>
        <dbReference type="Proteomes" id="UP000199119"/>
    </source>
</evidence>
<proteinExistence type="predicted"/>
<dbReference type="STRING" id="1177982.SAMN04489711_10629"/>
<keyword evidence="2" id="KW-0031">Aminopeptidase</keyword>
<gene>
    <name evidence="2" type="ORF">SAMN04489711_10629</name>
</gene>
<dbReference type="InterPro" id="IPR022742">
    <property type="entry name" value="Hydrolase_4"/>
</dbReference>
<keyword evidence="3" id="KW-1185">Reference proteome</keyword>
<feature type="domain" description="Serine aminopeptidase S33" evidence="1">
    <location>
        <begin position="33"/>
        <end position="135"/>
    </location>
</feature>
<name>A0A1I2DVU0_9BURK</name>
<dbReference type="Pfam" id="PF12146">
    <property type="entry name" value="Hydrolase_4"/>
    <property type="match status" value="1"/>
</dbReference>